<name>A0A917ENB0_9RHOB</name>
<dbReference type="Proteomes" id="UP000606730">
    <property type="component" value="Unassembled WGS sequence"/>
</dbReference>
<evidence type="ECO:0000256" key="2">
    <source>
        <dbReference type="SAM" id="SignalP"/>
    </source>
</evidence>
<dbReference type="InterPro" id="IPR011250">
    <property type="entry name" value="OMP/PagP_B-barrel"/>
</dbReference>
<reference evidence="4" key="1">
    <citation type="journal article" date="2014" name="Int. J. Syst. Evol. Microbiol.">
        <title>Complete genome sequence of Corynebacterium casei LMG S-19264T (=DSM 44701T), isolated from a smear-ripened cheese.</title>
        <authorList>
            <consortium name="US DOE Joint Genome Institute (JGI-PGF)"/>
            <person name="Walter F."/>
            <person name="Albersmeier A."/>
            <person name="Kalinowski J."/>
            <person name="Ruckert C."/>
        </authorList>
    </citation>
    <scope>NUCLEOTIDE SEQUENCE</scope>
    <source>
        <strain evidence="4">CGMCC 1.16012</strain>
    </source>
</reference>
<evidence type="ECO:0000313" key="5">
    <source>
        <dbReference type="Proteomes" id="UP000606730"/>
    </source>
</evidence>
<dbReference type="OrthoDB" id="268975at2"/>
<evidence type="ECO:0000256" key="1">
    <source>
        <dbReference type="ARBA" id="ARBA00022729"/>
    </source>
</evidence>
<feature type="domain" description="Outer membrane protein beta-barrel" evidence="3">
    <location>
        <begin position="14"/>
        <end position="195"/>
    </location>
</feature>
<protein>
    <recommendedName>
        <fullName evidence="3">Outer membrane protein beta-barrel domain-containing protein</fullName>
    </recommendedName>
</protein>
<organism evidence="4 5">
    <name type="scientific">Actibacterium pelagium</name>
    <dbReference type="NCBI Taxonomy" id="2029103"/>
    <lineage>
        <taxon>Bacteria</taxon>
        <taxon>Pseudomonadati</taxon>
        <taxon>Pseudomonadota</taxon>
        <taxon>Alphaproteobacteria</taxon>
        <taxon>Rhodobacterales</taxon>
        <taxon>Roseobacteraceae</taxon>
        <taxon>Actibacterium</taxon>
    </lineage>
</organism>
<evidence type="ECO:0000313" key="4">
    <source>
        <dbReference type="EMBL" id="GGE59128.1"/>
    </source>
</evidence>
<feature type="chain" id="PRO_5036848936" description="Outer membrane protein beta-barrel domain-containing protein" evidence="2">
    <location>
        <begin position="27"/>
        <end position="195"/>
    </location>
</feature>
<dbReference type="RefSeq" id="WP_095594713.1">
    <property type="nucleotide sequence ID" value="NZ_BMKN01000002.1"/>
</dbReference>
<dbReference type="EMBL" id="BMKN01000002">
    <property type="protein sequence ID" value="GGE59128.1"/>
    <property type="molecule type" value="Genomic_DNA"/>
</dbReference>
<sequence length="195" mass="20570">MNKSAITKIVAGSAVAVAGASSGASAQENLEGFYIGGSLSMPQGGSYDGYDGGTYTDESGVAGLFGGYNFVSGNLVYGVDVAIHSGIDLDTGYADNLKGLTDVRGRIGTVFGNTFVYASVGYSFVDLGNPDTSEDDYNLGSDSGLSLGLGFETSLSDNMFVGFDYTHRKLDREWVEDKFEARDLNTATLRVGFRF</sequence>
<accession>A0A917ENB0</accession>
<evidence type="ECO:0000259" key="3">
    <source>
        <dbReference type="Pfam" id="PF13505"/>
    </source>
</evidence>
<gene>
    <name evidence="4" type="ORF">GCM10011517_28550</name>
</gene>
<reference evidence="4" key="2">
    <citation type="submission" date="2020-09" db="EMBL/GenBank/DDBJ databases">
        <authorList>
            <person name="Sun Q."/>
            <person name="Zhou Y."/>
        </authorList>
    </citation>
    <scope>NUCLEOTIDE SEQUENCE</scope>
    <source>
        <strain evidence="4">CGMCC 1.16012</strain>
    </source>
</reference>
<comment type="caution">
    <text evidence="4">The sequence shown here is derived from an EMBL/GenBank/DDBJ whole genome shotgun (WGS) entry which is preliminary data.</text>
</comment>
<dbReference type="AlphaFoldDB" id="A0A917ENB0"/>
<dbReference type="InterPro" id="IPR027385">
    <property type="entry name" value="Beta-barrel_OMP"/>
</dbReference>
<keyword evidence="1 2" id="KW-0732">Signal</keyword>
<dbReference type="SUPFAM" id="SSF56925">
    <property type="entry name" value="OMPA-like"/>
    <property type="match status" value="1"/>
</dbReference>
<dbReference type="Pfam" id="PF13505">
    <property type="entry name" value="OMP_b-brl"/>
    <property type="match status" value="1"/>
</dbReference>
<feature type="signal peptide" evidence="2">
    <location>
        <begin position="1"/>
        <end position="26"/>
    </location>
</feature>
<keyword evidence="5" id="KW-1185">Reference proteome</keyword>
<proteinExistence type="predicted"/>